<keyword evidence="3" id="KW-1185">Reference proteome</keyword>
<name>A0A512M8Y1_9BACT</name>
<dbReference type="RefSeq" id="WP_146850760.1">
    <property type="nucleotide sequence ID" value="NZ_BKAG01000015.1"/>
</dbReference>
<sequence length="180" mass="20684">MNILTCLKALLIPGMMVLGLSACSSLKPADFADTRPEFDILQFYTGHTRSTGLLESPRGRPMKRVATETWGRMQGPELHMTQDVTFDDDKPTRRTWIIRRLDAHHYEATCENIIGKARGEAWGNTLRLDYTLTLNRRNPLTRVRMTHHMVLQPDHRTMLNTVTVRKLGLIVGRITEIFQK</sequence>
<dbReference type="AlphaFoldDB" id="A0A512M8Y1"/>
<comment type="caution">
    <text evidence="2">The sequence shown here is derived from an EMBL/GenBank/DDBJ whole genome shotgun (WGS) entry which is preliminary data.</text>
</comment>
<dbReference type="OrthoDB" id="5296954at2"/>
<proteinExistence type="predicted"/>
<organism evidence="2 3">
    <name type="scientific">Brevifollis gellanilyticus</name>
    <dbReference type="NCBI Taxonomy" id="748831"/>
    <lineage>
        <taxon>Bacteria</taxon>
        <taxon>Pseudomonadati</taxon>
        <taxon>Verrucomicrobiota</taxon>
        <taxon>Verrucomicrobiia</taxon>
        <taxon>Verrucomicrobiales</taxon>
        <taxon>Verrucomicrobiaceae</taxon>
    </lineage>
</organism>
<gene>
    <name evidence="2" type="ORF">BGE01nite_24760</name>
</gene>
<evidence type="ECO:0000313" key="3">
    <source>
        <dbReference type="Proteomes" id="UP000321577"/>
    </source>
</evidence>
<dbReference type="Pfam" id="PF12915">
    <property type="entry name" value="DUF3833"/>
    <property type="match status" value="1"/>
</dbReference>
<dbReference type="Proteomes" id="UP000321577">
    <property type="component" value="Unassembled WGS sequence"/>
</dbReference>
<protein>
    <recommendedName>
        <fullName evidence="4">Lipoprotein</fullName>
    </recommendedName>
</protein>
<evidence type="ECO:0000313" key="2">
    <source>
        <dbReference type="EMBL" id="GEP43185.1"/>
    </source>
</evidence>
<evidence type="ECO:0008006" key="4">
    <source>
        <dbReference type="Google" id="ProtNLM"/>
    </source>
</evidence>
<accession>A0A512M8Y1</accession>
<dbReference type="EMBL" id="BKAG01000015">
    <property type="protein sequence ID" value="GEP43185.1"/>
    <property type="molecule type" value="Genomic_DNA"/>
</dbReference>
<evidence type="ECO:0000256" key="1">
    <source>
        <dbReference type="SAM" id="SignalP"/>
    </source>
</evidence>
<keyword evidence="1" id="KW-0732">Signal</keyword>
<dbReference type="InterPro" id="IPR024409">
    <property type="entry name" value="DUF3833"/>
</dbReference>
<feature type="chain" id="PRO_5022126832" description="Lipoprotein" evidence="1">
    <location>
        <begin position="23"/>
        <end position="180"/>
    </location>
</feature>
<reference evidence="2 3" key="1">
    <citation type="submission" date="2019-07" db="EMBL/GenBank/DDBJ databases">
        <title>Whole genome shotgun sequence of Brevifollis gellanilyticus NBRC 108608.</title>
        <authorList>
            <person name="Hosoyama A."/>
            <person name="Uohara A."/>
            <person name="Ohji S."/>
            <person name="Ichikawa N."/>
        </authorList>
    </citation>
    <scope>NUCLEOTIDE SEQUENCE [LARGE SCALE GENOMIC DNA]</scope>
    <source>
        <strain evidence="2 3">NBRC 108608</strain>
    </source>
</reference>
<feature type="signal peptide" evidence="1">
    <location>
        <begin position="1"/>
        <end position="22"/>
    </location>
</feature>